<dbReference type="GO" id="GO:0006487">
    <property type="term" value="P:protein N-linked glycosylation"/>
    <property type="evidence" value="ECO:0007669"/>
    <property type="project" value="TreeGrafter"/>
</dbReference>
<comment type="similarity">
    <text evidence="3">Belongs to the glycosyltransferase 23 family.</text>
</comment>
<organism evidence="5">
    <name type="scientific">Medioppia subpectinata</name>
    <dbReference type="NCBI Taxonomy" id="1979941"/>
    <lineage>
        <taxon>Eukaryota</taxon>
        <taxon>Metazoa</taxon>
        <taxon>Ecdysozoa</taxon>
        <taxon>Arthropoda</taxon>
        <taxon>Chelicerata</taxon>
        <taxon>Arachnida</taxon>
        <taxon>Acari</taxon>
        <taxon>Acariformes</taxon>
        <taxon>Sarcoptiformes</taxon>
        <taxon>Oribatida</taxon>
        <taxon>Brachypylina</taxon>
        <taxon>Oppioidea</taxon>
        <taxon>Oppiidae</taxon>
        <taxon>Medioppia</taxon>
    </lineage>
</organism>
<dbReference type="OrthoDB" id="6435034at2759"/>
<evidence type="ECO:0000256" key="2">
    <source>
        <dbReference type="ARBA" id="ARBA00022679"/>
    </source>
</evidence>
<dbReference type="EMBL" id="OC893511">
    <property type="protein sequence ID" value="CAD7647134.1"/>
    <property type="molecule type" value="Genomic_DNA"/>
</dbReference>
<dbReference type="PROSITE" id="PS51659">
    <property type="entry name" value="GT23"/>
    <property type="match status" value="1"/>
</dbReference>
<evidence type="ECO:0000256" key="3">
    <source>
        <dbReference type="PROSITE-ProRule" id="PRU00992"/>
    </source>
</evidence>
<gene>
    <name evidence="5" type="ORF">OSB1V03_LOCUS21298</name>
</gene>
<sequence>MRQISQRIQSKVNALQNPPKNLCNKVSKLICKLNIDAGFASGIHEILWCLLSAYYNNQTVILIPDWTKYFGRSRDVWERTFAYLFDSHSRENWNDIFVPLSTSCDYKELPSHQLNVPERLNTVIVRKLINQLPKQFGSDLMAILDNPNSWFHSQFIGYILRPQPRLRTFLDEFKRDIKYSHPIVGIQVRRTDKISFGEALYYPISDYMVSVKDYFDKLELTQQVSQRLVYVASDDPSVMPQLIKQYPNYRFIGSTSNAKMAFSQTTRYSNESLWGILADAFLLSETDYIVCTFSSDVSPFVSINALQPIGRLITIPITRRALSLSPLFNTHSDRSLQSLAKK</sequence>
<dbReference type="Proteomes" id="UP000759131">
    <property type="component" value="Unassembled WGS sequence"/>
</dbReference>
<reference evidence="5" key="1">
    <citation type="submission" date="2020-11" db="EMBL/GenBank/DDBJ databases">
        <authorList>
            <person name="Tran Van P."/>
        </authorList>
    </citation>
    <scope>NUCLEOTIDE SEQUENCE</scope>
</reference>
<evidence type="ECO:0000313" key="6">
    <source>
        <dbReference type="Proteomes" id="UP000759131"/>
    </source>
</evidence>
<name>A0A7R9LSW4_9ACAR</name>
<protein>
    <recommendedName>
        <fullName evidence="4">GT23 domain-containing protein</fullName>
    </recommendedName>
</protein>
<dbReference type="Gene3D" id="3.40.50.11350">
    <property type="match status" value="1"/>
</dbReference>
<feature type="region of interest" description="Important for donor substrate binding" evidence="3">
    <location>
        <begin position="189"/>
        <end position="190"/>
    </location>
</feature>
<keyword evidence="6" id="KW-1185">Reference proteome</keyword>
<dbReference type="AlphaFoldDB" id="A0A7R9LSW4"/>
<dbReference type="EMBL" id="CAJPIZ010038936">
    <property type="protein sequence ID" value="CAG2121352.1"/>
    <property type="molecule type" value="Genomic_DNA"/>
</dbReference>
<dbReference type="PANTHER" id="PTHR13132">
    <property type="entry name" value="ALPHA- 1,6 -FUCOSYLTRANSFERASE"/>
    <property type="match status" value="1"/>
</dbReference>
<evidence type="ECO:0000256" key="1">
    <source>
        <dbReference type="ARBA" id="ARBA00022676"/>
    </source>
</evidence>
<proteinExistence type="inferred from homology"/>
<evidence type="ECO:0000259" key="4">
    <source>
        <dbReference type="PROSITE" id="PS51659"/>
    </source>
</evidence>
<feature type="domain" description="GT23" evidence="4">
    <location>
        <begin position="25"/>
        <end position="324"/>
    </location>
</feature>
<dbReference type="PANTHER" id="PTHR13132:SF29">
    <property type="entry name" value="ALPHA-(1,6)-FUCOSYLTRANSFERASE"/>
    <property type="match status" value="1"/>
</dbReference>
<dbReference type="InterPro" id="IPR027350">
    <property type="entry name" value="GT23_dom"/>
</dbReference>
<accession>A0A7R9LSW4</accession>
<keyword evidence="1 3" id="KW-0328">Glycosyltransferase</keyword>
<evidence type="ECO:0000313" key="5">
    <source>
        <dbReference type="EMBL" id="CAD7647134.1"/>
    </source>
</evidence>
<keyword evidence="2 3" id="KW-0808">Transferase</keyword>
<dbReference type="InterPro" id="IPR045573">
    <property type="entry name" value="Fut8_N_cat"/>
</dbReference>
<dbReference type="GO" id="GO:0046921">
    <property type="term" value="F:alpha-(1-&gt;6)-fucosyltransferase activity"/>
    <property type="evidence" value="ECO:0007669"/>
    <property type="project" value="TreeGrafter"/>
</dbReference>
<dbReference type="Pfam" id="PF19745">
    <property type="entry name" value="FUT8_N_cat"/>
    <property type="match status" value="1"/>
</dbReference>